<feature type="transmembrane region" description="Helical" evidence="6">
    <location>
        <begin position="437"/>
        <end position="461"/>
    </location>
</feature>
<feature type="region of interest" description="Disordered" evidence="5">
    <location>
        <begin position="1174"/>
        <end position="1264"/>
    </location>
</feature>
<reference evidence="8 9" key="1">
    <citation type="journal article" date="2024" name="Microbiol. Resour. Announc.">
        <title>Genome annotations for the ascomycete fungi Trichoderma harzianum, Trichoderma aggressivum, and Purpureocillium lilacinum.</title>
        <authorList>
            <person name="Beijen E.P.W."/>
            <person name="Ohm R.A."/>
        </authorList>
    </citation>
    <scope>NUCLEOTIDE SEQUENCE [LARGE SCALE GENOMIC DNA]</scope>
    <source>
        <strain evidence="8 9">CBS 150709</strain>
    </source>
</reference>
<keyword evidence="3 6" id="KW-1133">Transmembrane helix</keyword>
<feature type="compositionally biased region" description="Basic and acidic residues" evidence="5">
    <location>
        <begin position="2139"/>
        <end position="2175"/>
    </location>
</feature>
<feature type="compositionally biased region" description="Basic and acidic residues" evidence="5">
    <location>
        <begin position="1192"/>
        <end position="1202"/>
    </location>
</feature>
<dbReference type="InterPro" id="IPR004841">
    <property type="entry name" value="AA-permease/SLC12A_dom"/>
</dbReference>
<feature type="transmembrane region" description="Helical" evidence="6">
    <location>
        <begin position="303"/>
        <end position="325"/>
    </location>
</feature>
<feature type="region of interest" description="Disordered" evidence="5">
    <location>
        <begin position="723"/>
        <end position="742"/>
    </location>
</feature>
<name>A0ABR0BZ74_PURLI</name>
<evidence type="ECO:0000313" key="8">
    <source>
        <dbReference type="EMBL" id="KAK4089245.1"/>
    </source>
</evidence>
<feature type="domain" description="Amino acid permease/ SLC12A" evidence="7">
    <location>
        <begin position="73"/>
        <end position="550"/>
    </location>
</feature>
<sequence length="2493" mass="267687">MVAKPVSGGVFATDKLTVDTSVGVVLPYDDASEERGGAPAETTATPTAGKTNEPSTPGNSPYGQTQRGLSPRHVQLMAIGGSIGTGLFVGIGGVLSKAGPGSLLLAYALWGVLFVWPCNLCVAEMCAYLPVRGSIFELAGRFVDPALGFAMGWTYLYAGVMLVCVEYSAVATVMQFWARDVNPAVWIAVAMVVCVLLNVVAVKWYGEAEFLMASTKLLLLLFLILLTLVTMCGGNPRHDAYGFRHWTGGLAMQPYRVEHPVALGRFLGWWKATIYAGFTISGPDMMALAAGEIQNPRRTIPRMARLIFYRLVGFYVVGVLAVGVICSSRDERLMGAVQGGSDSVGAAASPWVIGIQNLGIGGLPDMINAFILLSGWSCGNAYLYASSRTLYGLARDGQAPRIFLRCTASGVPVYCVLAVSLVTCITFLVSSTSAVSVFYWFVDLTTTGLIATYTAMLVVYLGWYRARRAQAGDSSPGGSAHPAHPSRLPYVAPFGPWPACGALALGCTALLFIGFDAFGPFSAQAFVTSYFCLPYSAGLFIFWKVWRRTRLVSPREADLLAGKAEADAECRVWEEGGLDENWRAVLAAMPFWRRCWERMWQVGRTEAGLAGPGDPRPRPGPSGAPGGATLHHPGLNNGAGLCCRSSAAGSHGATGWSASGHAAWRLPAQPPPIIPPLTRLIGGLHARHLTTGLEPSATTSHSLTHDGPLIRDTTVHERSHLRDLLGTTTRPRSLPVSPAMATPSGDDQLATSLLRADLVPGCASGLIPSDFKPSTALAVAYDGKQVELGNLFRAYECKLAPFISFEPEVRSYIPFSSPLFPIHQRRKEAERVQAAPCLQCANVPSSASYTLMLVDPDAPTPEDPKFAFWRHWVLPGLQPLAGVDGVVAQTKPAVTDYLGPGPKDSITTSAKKPLAANSGKRAAELTKERRRSNPHRYLFLLFREPDGLDLTEADVGGHEFPQRRSFDAPAFVEQHKLTLVAVNWMRGAGDGWAELTSVGVILPKNILPAGLCVLESADRETLPARHRCISLSADLDDIKVDELACAVQTGTQVLMNLDHQDGDDNEPAKARADQPRGKTTGRRIGRQGIGAGRTQHWQGEDRRREADGRPSPCDCFSTGRRSTVDTAVGAAPRGSIIGAEAKHTFPLRDAQTHASLVAGSKTHARHTGARTLARGAMTRGRRVRRRAQVFPGRHDERHDEAKRRRPANTADRQWCSGRGAQGGEPQHHGPPPRPSRRPMEGPRPWGTGDEAKRMGRTRPPRVRPMTFYDPLLSKQSIPGEAGRQQAWAWEPKTARHPSLAVREGELFPRPADRGSLDTKDGKVAALVGQLDNGWSLTLPSCCAACPSLANRSRRPPRGEAWHAVAAGTGTVVTVPCAWGRQKRWQQKSCARQLSASLLGGRRRATHGGRGRFRSLTLLGATVDSDYFWVGPVMREGERRRLPSRAKPSDQTGKRGPTSPSPSWLGALGAGPSRGDKTAALTERHARRRLCFFALGLGVVLVACCCAWCLVLSAAQRRPHEAGGGPQERARARVSRLSWRPHEFGGRVVHAMVVVQDRTGQGLSGQGSLSPQRPLPFCWCVQPHGRTVRFGTLRAPLVLVTGLVLVLETTAVTGSNIVVVVVVGVGGGGIRGTRSRAQQRSTATAGSSGDMDGWMDGWMDDSTTRKAGGQQGEVARNSDDTDQHAPSLLLLAVLLPVVRANPVSELLSLGTNHSGGPFPNCMPAPAPAPPADDARPTRTTWNDNGSRTGTSPAAPIARIPVVAHTCSATNRGATLRPGDTVAASRQLHGAARGVQSLPKQASQASRLVSASHGDRCAAWASLEAPMAVGPLKPPGGPLDVPLGRGSKKWRRVPPVRDRGWMRCAPSLWAPNPIANPLRRANVSSTSLTQTCQTATLARPGSLERWPSAAAHLSPRTRWKDGMARYLMGRLPFVAPTAISLERHGGSGENGASPSSLQTLRCRRWVAPMSRRLGGRRAMQGPVTAAAEGAAATWAGTSSSAKAEAASIVAGSFRRRYYGESASRDPGVVQETASTDPLYEGGLLLSRLSAAAIHDTVSYVGDGTVQYRRRSLVRRMEATQRNAMPSQPVHSLATGRLPTRQAPQYLGTKHWSVPSMPALGPWRTVPRRRQSTLPCPPPSARLRENHSGPSNDKHTTREGLVRWHTTRERGRTEREKTPSSLPPEARFLFLSHPSQPQGLAGVSVSVVLRARRHTLDTTTKSEEDKSSAPTTAPSRQAGEPDRPDESQLPTLTPTQTLCFFDGPGASSKQASKQHVAGSTFPTDRQPDRLTAPARASVHPSFGRATGDYWRLHWTVLDGQASPPAQCPRVPPGNWDPPLPVASPSTPTRGPLHTIHAPVRYRTLGTLPYQANLGNPLCTSSSFSRAPPGLARYATRFGTARFGYFVVGSPPIPFSATRLDSTALEVPPPRLLYLSQPLTHLPTNTTISSSSSFLSTDPVRPSTPPSSAVFPSSFPDQSAFASTRDPIVCCNATAQP</sequence>
<feature type="transmembrane region" description="Helical" evidence="6">
    <location>
        <begin position="406"/>
        <end position="431"/>
    </location>
</feature>
<feature type="transmembrane region" description="Helical" evidence="6">
    <location>
        <begin position="1489"/>
        <end position="1514"/>
    </location>
</feature>
<feature type="region of interest" description="Disordered" evidence="5">
    <location>
        <begin position="1437"/>
        <end position="1475"/>
    </location>
</feature>
<dbReference type="EMBL" id="JAWRVI010000020">
    <property type="protein sequence ID" value="KAK4089245.1"/>
    <property type="molecule type" value="Genomic_DNA"/>
</dbReference>
<feature type="compositionally biased region" description="Polar residues" evidence="5">
    <location>
        <begin position="50"/>
        <end position="67"/>
    </location>
</feature>
<feature type="transmembrane region" description="Helical" evidence="6">
    <location>
        <begin position="217"/>
        <end position="236"/>
    </location>
</feature>
<feature type="region of interest" description="Disordered" evidence="5">
    <location>
        <begin position="2211"/>
        <end position="2299"/>
    </location>
</feature>
<evidence type="ECO:0000256" key="3">
    <source>
        <dbReference type="ARBA" id="ARBA00022989"/>
    </source>
</evidence>
<feature type="transmembrane region" description="Helical" evidence="6">
    <location>
        <begin position="366"/>
        <end position="385"/>
    </location>
</feature>
<feature type="transmembrane region" description="Helical" evidence="6">
    <location>
        <begin position="494"/>
        <end position="515"/>
    </location>
</feature>
<keyword evidence="2 6" id="KW-0812">Transmembrane</keyword>
<evidence type="ECO:0000256" key="5">
    <source>
        <dbReference type="SAM" id="MobiDB-lite"/>
    </source>
</evidence>
<comment type="caution">
    <text evidence="8">The sequence shown here is derived from an EMBL/GenBank/DDBJ whole genome shotgun (WGS) entry which is preliminary data.</text>
</comment>
<dbReference type="Proteomes" id="UP001287286">
    <property type="component" value="Unassembled WGS sequence"/>
</dbReference>
<feature type="region of interest" description="Disordered" evidence="5">
    <location>
        <begin position="1631"/>
        <end position="1680"/>
    </location>
</feature>
<dbReference type="PANTHER" id="PTHR43341">
    <property type="entry name" value="AMINO ACID PERMEASE"/>
    <property type="match status" value="1"/>
</dbReference>
<feature type="compositionally biased region" description="Low complexity" evidence="5">
    <location>
        <begin position="2245"/>
        <end position="2255"/>
    </location>
</feature>
<dbReference type="Pfam" id="PF00324">
    <property type="entry name" value="AA_permease"/>
    <property type="match status" value="1"/>
</dbReference>
<comment type="subcellular location">
    <subcellularLocation>
        <location evidence="1">Membrane</location>
        <topology evidence="1">Multi-pass membrane protein</topology>
    </subcellularLocation>
</comment>
<dbReference type="SUPFAM" id="SSF49777">
    <property type="entry name" value="PEBP-like"/>
    <property type="match status" value="1"/>
</dbReference>
<feature type="compositionally biased region" description="Basic and acidic residues" evidence="5">
    <location>
        <begin position="2211"/>
        <end position="2224"/>
    </location>
</feature>
<protein>
    <recommendedName>
        <fullName evidence="7">Amino acid permease/ SLC12A domain-containing protein</fullName>
    </recommendedName>
</protein>
<feature type="compositionally biased region" description="Low complexity" evidence="5">
    <location>
        <begin position="1645"/>
        <end position="1660"/>
    </location>
</feature>
<feature type="compositionally biased region" description="Low complexity" evidence="5">
    <location>
        <begin position="37"/>
        <end position="49"/>
    </location>
</feature>
<feature type="transmembrane region" description="Helical" evidence="6">
    <location>
        <begin position="107"/>
        <end position="131"/>
    </location>
</feature>
<dbReference type="CDD" id="cd00866">
    <property type="entry name" value="PEBP_euk"/>
    <property type="match status" value="1"/>
</dbReference>
<feature type="region of interest" description="Disordered" evidence="5">
    <location>
        <begin position="30"/>
        <end position="67"/>
    </location>
</feature>
<feature type="compositionally biased region" description="Polar residues" evidence="5">
    <location>
        <begin position="1634"/>
        <end position="1644"/>
    </location>
</feature>
<feature type="region of interest" description="Disordered" evidence="5">
    <location>
        <begin position="607"/>
        <end position="631"/>
    </location>
</feature>
<evidence type="ECO:0000256" key="1">
    <source>
        <dbReference type="ARBA" id="ARBA00004141"/>
    </source>
</evidence>
<evidence type="ECO:0000259" key="7">
    <source>
        <dbReference type="Pfam" id="PF00324"/>
    </source>
</evidence>
<dbReference type="InterPro" id="IPR036610">
    <property type="entry name" value="PEBP-like_sf"/>
</dbReference>
<dbReference type="InterPro" id="IPR035810">
    <property type="entry name" value="PEBP_euk"/>
</dbReference>
<feature type="region of interest" description="Disordered" evidence="5">
    <location>
        <begin position="1726"/>
        <end position="1752"/>
    </location>
</feature>
<accession>A0ABR0BZ74</accession>
<feature type="transmembrane region" description="Helical" evidence="6">
    <location>
        <begin position="184"/>
        <end position="205"/>
    </location>
</feature>
<keyword evidence="4 6" id="KW-0472">Membrane</keyword>
<dbReference type="PANTHER" id="PTHR43341:SF39">
    <property type="entry name" value="AMINO ACID TRANSPORTER (EUROFUNG)-RELATED"/>
    <property type="match status" value="1"/>
</dbReference>
<gene>
    <name evidence="8" type="ORF">Purlil1_6234</name>
</gene>
<evidence type="ECO:0000256" key="2">
    <source>
        <dbReference type="ARBA" id="ARBA00022692"/>
    </source>
</evidence>
<feature type="region of interest" description="Disordered" evidence="5">
    <location>
        <begin position="2443"/>
        <end position="2468"/>
    </location>
</feature>
<dbReference type="InterPro" id="IPR008914">
    <property type="entry name" value="PEBP"/>
</dbReference>
<feature type="compositionally biased region" description="Polar residues" evidence="5">
    <location>
        <begin position="1740"/>
        <end position="1750"/>
    </location>
</feature>
<feature type="region of interest" description="Disordered" evidence="5">
    <location>
        <begin position="1059"/>
        <end position="1118"/>
    </location>
</feature>
<feature type="transmembrane region" description="Helical" evidence="6">
    <location>
        <begin position="76"/>
        <end position="95"/>
    </location>
</feature>
<dbReference type="Gene3D" id="1.20.1740.10">
    <property type="entry name" value="Amino acid/polyamine transporter I"/>
    <property type="match status" value="1"/>
</dbReference>
<evidence type="ECO:0000313" key="9">
    <source>
        <dbReference type="Proteomes" id="UP001287286"/>
    </source>
</evidence>
<keyword evidence="9" id="KW-1185">Reference proteome</keyword>
<evidence type="ECO:0000256" key="4">
    <source>
        <dbReference type="ARBA" id="ARBA00023136"/>
    </source>
</evidence>
<feature type="transmembrane region" description="Helical" evidence="6">
    <location>
        <begin position="152"/>
        <end position="178"/>
    </location>
</feature>
<dbReference type="Pfam" id="PF01161">
    <property type="entry name" value="PBP"/>
    <property type="match status" value="1"/>
</dbReference>
<proteinExistence type="predicted"/>
<feature type="region of interest" description="Disordered" evidence="5">
    <location>
        <begin position="2120"/>
        <end position="2181"/>
    </location>
</feature>
<feature type="compositionally biased region" description="Low complexity" evidence="5">
    <location>
        <begin position="2443"/>
        <end position="2453"/>
    </location>
</feature>
<organism evidence="8 9">
    <name type="scientific">Purpureocillium lilacinum</name>
    <name type="common">Paecilomyces lilacinus</name>
    <dbReference type="NCBI Taxonomy" id="33203"/>
    <lineage>
        <taxon>Eukaryota</taxon>
        <taxon>Fungi</taxon>
        <taxon>Dikarya</taxon>
        <taxon>Ascomycota</taxon>
        <taxon>Pezizomycotina</taxon>
        <taxon>Sordariomycetes</taxon>
        <taxon>Hypocreomycetidae</taxon>
        <taxon>Hypocreales</taxon>
        <taxon>Ophiocordycipitaceae</taxon>
        <taxon>Purpureocillium</taxon>
    </lineage>
</organism>
<feature type="region of interest" description="Disordered" evidence="5">
    <location>
        <begin position="898"/>
        <end position="929"/>
    </location>
</feature>
<feature type="compositionally biased region" description="Basic and acidic residues" evidence="5">
    <location>
        <begin position="1059"/>
        <end position="1076"/>
    </location>
</feature>
<feature type="compositionally biased region" description="Basic and acidic residues" evidence="5">
    <location>
        <begin position="1098"/>
        <end position="1108"/>
    </location>
</feature>
<evidence type="ECO:0000256" key="6">
    <source>
        <dbReference type="SAM" id="Phobius"/>
    </source>
</evidence>
<dbReference type="Gene3D" id="3.90.280.10">
    <property type="entry name" value="PEBP-like"/>
    <property type="match status" value="1"/>
</dbReference>
<dbReference type="InterPro" id="IPR050524">
    <property type="entry name" value="APC_YAT"/>
</dbReference>